<sequence>MVHRAGPHDSRNSGDTVQYADSLVNTATDGVPGCGKYSLCKSCRQEKKQKMPVEQRETASSIKETSGSSPSASSQSPSSSSHCGTVGDRSPSCPSNPLALTRVFSLPTIKKRARRSDLQASEKARALVHNRVHRSSSEEKPKKRNRPPCNMEGTDVSKRFESPDRHTPLRQPISEASSTLRTSLSPYHLTPRERHFRQRDLAKDPFRSVSESGLHREVRNHIAGNGHGVLAPHYMPSFVHARDPSHPLDYRPAERNIRYVSMNGIWSVGGRLAAVSTQLQGVNTGTGEILTSGTNAPMITAQFLEKATEDSKAKSHQARLALALDIDQARRVLPISPPASPDSNSPMSRYSSFDWRNNAWVREQGSPCEFVTCLASSDANKAPGKNLSRAHSKATPEKAVPSVAFRVLDAPRLKDDFYCSVLAYCYTNRTLAVALTHRVYLWTEHHGVRYPPLAPSRPANYVSSLAFSSINGGKAILAVARNSGHVTLWSLFEQKARFEVPHPWAACSLAFRPTINHRQMPGSSRLVACEDLLVGDDSGCLYYYSIYWPDFATGYMTLLTKLDAHSQNICGLAWSSDGRTFVSGGNDNAALLFEADAVLEGVTTNENEQDHTPNGMSASLYPMPPQSPDRTDLPSSRPYIAGRHSMIEHFGMSDPVTAALNTLTPPAETSNNERRGRSRERSFSGRVHTGSLTPPTGPRTQPNLQNRLANPGISGRPFMHKKSFYHAAAVKAIAYAPWQSTLLATGGGSNDRQIHFHHTESGSTLAVINVFAQVTSLSWSSTRREIVATFGYAQPEHDIRIAVFAWPSCECVVSIPWERKSNGEIGRALWAISYPGGPNDSTTENQEVSESGFLAWEATRARASDRQEEGQIPIGSQGSQAVRDRERAEREEASAERFPQNSSFSSARTTRWSHRTSMDRPPRRNCNIRNATRGEGETWASRTEEEGSLIIACCDQTVKFFEVWAGKSKGRSKGIGAKAGVLGGSKVLEGWCEGVSVDEITQGDSIR</sequence>
<protein>
    <submittedName>
        <fullName evidence="1">Uncharacterized protein</fullName>
    </submittedName>
</protein>
<proteinExistence type="predicted"/>
<name>A0ACC3A5U9_9EURO</name>
<keyword evidence="2" id="KW-1185">Reference proteome</keyword>
<evidence type="ECO:0000313" key="1">
    <source>
        <dbReference type="EMBL" id="KAJ9655783.1"/>
    </source>
</evidence>
<organism evidence="1 2">
    <name type="scientific">Neophaeococcomyces mojaviensis</name>
    <dbReference type="NCBI Taxonomy" id="3383035"/>
    <lineage>
        <taxon>Eukaryota</taxon>
        <taxon>Fungi</taxon>
        <taxon>Dikarya</taxon>
        <taxon>Ascomycota</taxon>
        <taxon>Pezizomycotina</taxon>
        <taxon>Eurotiomycetes</taxon>
        <taxon>Chaetothyriomycetidae</taxon>
        <taxon>Chaetothyriales</taxon>
        <taxon>Chaetothyriales incertae sedis</taxon>
        <taxon>Neophaeococcomyces</taxon>
    </lineage>
</organism>
<dbReference type="Proteomes" id="UP001172386">
    <property type="component" value="Unassembled WGS sequence"/>
</dbReference>
<evidence type="ECO:0000313" key="2">
    <source>
        <dbReference type="Proteomes" id="UP001172386"/>
    </source>
</evidence>
<gene>
    <name evidence="1" type="ORF">H2198_005403</name>
</gene>
<reference evidence="1" key="1">
    <citation type="submission" date="2022-10" db="EMBL/GenBank/DDBJ databases">
        <title>Culturing micro-colonial fungi from biological soil crusts in the Mojave desert and describing Neophaeococcomyces mojavensis, and introducing the new genera and species Taxawa tesnikishii.</title>
        <authorList>
            <person name="Kurbessoian T."/>
            <person name="Stajich J.E."/>
        </authorList>
    </citation>
    <scope>NUCLEOTIDE SEQUENCE</scope>
    <source>
        <strain evidence="1">JES_112</strain>
    </source>
</reference>
<accession>A0ACC3A5U9</accession>
<dbReference type="EMBL" id="JAPDRQ010000089">
    <property type="protein sequence ID" value="KAJ9655783.1"/>
    <property type="molecule type" value="Genomic_DNA"/>
</dbReference>
<comment type="caution">
    <text evidence="1">The sequence shown here is derived from an EMBL/GenBank/DDBJ whole genome shotgun (WGS) entry which is preliminary data.</text>
</comment>